<evidence type="ECO:0000259" key="4">
    <source>
        <dbReference type="Pfam" id="PF06737"/>
    </source>
</evidence>
<feature type="chain" id="PRO_5042968576" evidence="3">
    <location>
        <begin position="36"/>
        <end position="226"/>
    </location>
</feature>
<dbReference type="RefSeq" id="WP_126844389.1">
    <property type="nucleotide sequence ID" value="NZ_CP091865.1"/>
</dbReference>
<evidence type="ECO:0000256" key="3">
    <source>
        <dbReference type="SAM" id="SignalP"/>
    </source>
</evidence>
<organism evidence="6 7">
    <name type="scientific">Corynebacterium propinquum</name>
    <dbReference type="NCBI Taxonomy" id="43769"/>
    <lineage>
        <taxon>Bacteria</taxon>
        <taxon>Bacillati</taxon>
        <taxon>Actinomycetota</taxon>
        <taxon>Actinomycetes</taxon>
        <taxon>Mycobacteriales</taxon>
        <taxon>Corynebacteriaceae</taxon>
        <taxon>Corynebacterium</taxon>
    </lineage>
</organism>
<evidence type="ECO:0000313" key="7">
    <source>
        <dbReference type="Proteomes" id="UP001226160"/>
    </source>
</evidence>
<accession>A0AAP4FAH1</accession>
<name>A0AAP4FAH1_9CORY</name>
<dbReference type="AlphaFoldDB" id="A0AAP4FAH1"/>
<feature type="domain" description="Resuscitation-promoting factor core lysozyme-like" evidence="4">
    <location>
        <begin position="36"/>
        <end position="111"/>
    </location>
</feature>
<comment type="similarity">
    <text evidence="1">Belongs to the transglycosylase family. Rpf subfamily.</text>
</comment>
<dbReference type="CDD" id="cd13925">
    <property type="entry name" value="RPF"/>
    <property type="match status" value="1"/>
</dbReference>
<dbReference type="EMBL" id="JASNVP010000008">
    <property type="protein sequence ID" value="MDK4326678.1"/>
    <property type="molecule type" value="Genomic_DNA"/>
</dbReference>
<evidence type="ECO:0000256" key="2">
    <source>
        <dbReference type="ARBA" id="ARBA00022801"/>
    </source>
</evidence>
<sequence>MGRHSNVKSKRMTKLAAATAAVGASAALFSPAADAAPISDWERLAECEAGGDWSINTGNGFSGGLQFTNSTWHAFGGGQFAPAAHQATKSQQIWVAERTLAGQGWGAWPACSAKLGLNSAPNLDRSPNGAAAAAAPAPAPAAAPAQYTGERAATGPATGNAFQPVEDLYQQIESTLANYGLAVPAPIADAYQHALAQAKGAVAGVPNVDEFYRANAGAIDSILNLR</sequence>
<feature type="domain" description="Resuscitation-promoting factor Rpf1 C-terminal" evidence="5">
    <location>
        <begin position="116"/>
        <end position="220"/>
    </location>
</feature>
<keyword evidence="2" id="KW-0378">Hydrolase</keyword>
<keyword evidence="3" id="KW-0732">Signal</keyword>
<dbReference type="Pfam" id="PF11574">
    <property type="entry name" value="Rpf1_C"/>
    <property type="match status" value="1"/>
</dbReference>
<dbReference type="GO" id="GO:0016787">
    <property type="term" value="F:hydrolase activity"/>
    <property type="evidence" value="ECO:0007669"/>
    <property type="project" value="UniProtKB-KW"/>
</dbReference>
<dbReference type="Pfam" id="PF06737">
    <property type="entry name" value="Transglycosylas"/>
    <property type="match status" value="1"/>
</dbReference>
<dbReference type="Proteomes" id="UP001226160">
    <property type="component" value="Unassembled WGS sequence"/>
</dbReference>
<comment type="caution">
    <text evidence="6">The sequence shown here is derived from an EMBL/GenBank/DDBJ whole genome shotgun (WGS) entry which is preliminary data.</text>
</comment>
<proteinExistence type="inferred from homology"/>
<dbReference type="SUPFAM" id="SSF53955">
    <property type="entry name" value="Lysozyme-like"/>
    <property type="match status" value="1"/>
</dbReference>
<reference evidence="6" key="1">
    <citation type="submission" date="2023-05" db="EMBL/GenBank/DDBJ databases">
        <title>Metabolic capabilities are highly conserved among human nasal-associated Corynebacterium species in pangenomic analyses.</title>
        <authorList>
            <person name="Tran T.H."/>
            <person name="Roberts A.Q."/>
            <person name="Escapa I.F."/>
            <person name="Gao W."/>
            <person name="Conlan S."/>
            <person name="Kong H."/>
            <person name="Segre J.A."/>
            <person name="Kelly M.S."/>
            <person name="Lemon K.P."/>
        </authorList>
    </citation>
    <scope>NUCLEOTIDE SEQUENCE</scope>
    <source>
        <strain evidence="6">KPL2654</strain>
    </source>
</reference>
<dbReference type="InterPro" id="IPR044905">
    <property type="entry name" value="Rpf1_C_sf"/>
</dbReference>
<gene>
    <name evidence="6" type="ORF">QPX54_09210</name>
</gene>
<evidence type="ECO:0000313" key="6">
    <source>
        <dbReference type="EMBL" id="MDK4326678.1"/>
    </source>
</evidence>
<dbReference type="InterPro" id="IPR010618">
    <property type="entry name" value="RPF"/>
</dbReference>
<feature type="signal peptide" evidence="3">
    <location>
        <begin position="1"/>
        <end position="35"/>
    </location>
</feature>
<dbReference type="Gene3D" id="1.10.1200.100">
    <property type="entry name" value="conserved protein domain from corynebacterium diphtheriae"/>
    <property type="match status" value="1"/>
</dbReference>
<dbReference type="InterPro" id="IPR021630">
    <property type="entry name" value="Rpf1_C"/>
</dbReference>
<evidence type="ECO:0000259" key="5">
    <source>
        <dbReference type="Pfam" id="PF11574"/>
    </source>
</evidence>
<evidence type="ECO:0000256" key="1">
    <source>
        <dbReference type="ARBA" id="ARBA00010830"/>
    </source>
</evidence>
<protein>
    <submittedName>
        <fullName evidence="6">DUF3235 domain-containing protein</fullName>
    </submittedName>
</protein>
<dbReference type="Gene3D" id="1.10.530.10">
    <property type="match status" value="1"/>
</dbReference>
<dbReference type="InterPro" id="IPR023346">
    <property type="entry name" value="Lysozyme-like_dom_sf"/>
</dbReference>